<feature type="compositionally biased region" description="Polar residues" evidence="7">
    <location>
        <begin position="31"/>
        <end position="41"/>
    </location>
</feature>
<evidence type="ECO:0000256" key="7">
    <source>
        <dbReference type="SAM" id="MobiDB-lite"/>
    </source>
</evidence>
<keyword evidence="4" id="KW-0238">DNA-binding</keyword>
<dbReference type="SUPFAM" id="SSF57701">
    <property type="entry name" value="Zn2/Cys6 DNA-binding domain"/>
    <property type="match status" value="1"/>
</dbReference>
<dbReference type="PANTHER" id="PTHR31001">
    <property type="entry name" value="UNCHARACTERIZED TRANSCRIPTIONAL REGULATORY PROTEIN"/>
    <property type="match status" value="1"/>
</dbReference>
<accession>A0A0D2ALE0</accession>
<feature type="domain" description="Zn(2)-C6 fungal-type" evidence="8">
    <location>
        <begin position="47"/>
        <end position="76"/>
    </location>
</feature>
<dbReference type="GO" id="GO:0000981">
    <property type="term" value="F:DNA-binding transcription factor activity, RNA polymerase II-specific"/>
    <property type="evidence" value="ECO:0007669"/>
    <property type="project" value="InterPro"/>
</dbReference>
<dbReference type="HOGENOM" id="CLU_004083_7_2_1"/>
<feature type="compositionally biased region" description="Basic and acidic residues" evidence="7">
    <location>
        <begin position="1"/>
        <end position="11"/>
    </location>
</feature>
<dbReference type="CDD" id="cd12148">
    <property type="entry name" value="fungal_TF_MHR"/>
    <property type="match status" value="1"/>
</dbReference>
<keyword evidence="2" id="KW-0479">Metal-binding</keyword>
<feature type="region of interest" description="Disordered" evidence="7">
    <location>
        <begin position="717"/>
        <end position="739"/>
    </location>
</feature>
<feature type="region of interest" description="Disordered" evidence="7">
    <location>
        <begin position="137"/>
        <end position="162"/>
    </location>
</feature>
<dbReference type="CDD" id="cd00067">
    <property type="entry name" value="GAL4"/>
    <property type="match status" value="1"/>
</dbReference>
<dbReference type="PANTHER" id="PTHR31001:SF50">
    <property type="entry name" value="ZN(II)2CYS6 TRANSCRIPTION FACTOR (EUROFUNG)"/>
    <property type="match status" value="1"/>
</dbReference>
<dbReference type="GO" id="GO:0008270">
    <property type="term" value="F:zinc ion binding"/>
    <property type="evidence" value="ECO:0007669"/>
    <property type="project" value="InterPro"/>
</dbReference>
<feature type="compositionally biased region" description="Low complexity" evidence="7">
    <location>
        <begin position="721"/>
        <end position="734"/>
    </location>
</feature>
<dbReference type="GO" id="GO:0003677">
    <property type="term" value="F:DNA binding"/>
    <property type="evidence" value="ECO:0007669"/>
    <property type="project" value="UniProtKB-KW"/>
</dbReference>
<dbReference type="OrthoDB" id="435881at2759"/>
<name>A0A0D2ALE0_9EURO</name>
<evidence type="ECO:0000256" key="4">
    <source>
        <dbReference type="ARBA" id="ARBA00023125"/>
    </source>
</evidence>
<dbReference type="GO" id="GO:0005634">
    <property type="term" value="C:nucleus"/>
    <property type="evidence" value="ECO:0007669"/>
    <property type="project" value="UniProtKB-SubCell"/>
</dbReference>
<dbReference type="PROSITE" id="PS00463">
    <property type="entry name" value="ZN2_CY6_FUNGAL_1"/>
    <property type="match status" value="1"/>
</dbReference>
<evidence type="ECO:0000256" key="2">
    <source>
        <dbReference type="ARBA" id="ARBA00022723"/>
    </source>
</evidence>
<dbReference type="GO" id="GO:0006351">
    <property type="term" value="P:DNA-templated transcription"/>
    <property type="evidence" value="ECO:0007669"/>
    <property type="project" value="InterPro"/>
</dbReference>
<dbReference type="Gene3D" id="4.10.240.10">
    <property type="entry name" value="Zn(2)-C6 fungal-type DNA-binding domain"/>
    <property type="match status" value="1"/>
</dbReference>
<dbReference type="VEuPathDB" id="FungiDB:PV06_07997"/>
<dbReference type="AlphaFoldDB" id="A0A0D2ALE0"/>
<keyword evidence="3" id="KW-0805">Transcription regulation</keyword>
<proteinExistence type="predicted"/>
<keyword evidence="10" id="KW-1185">Reference proteome</keyword>
<dbReference type="InterPro" id="IPR036864">
    <property type="entry name" value="Zn2-C6_fun-type_DNA-bd_sf"/>
</dbReference>
<dbReference type="Proteomes" id="UP000053342">
    <property type="component" value="Unassembled WGS sequence"/>
</dbReference>
<dbReference type="InterPro" id="IPR050613">
    <property type="entry name" value="Sec_Metabolite_Reg"/>
</dbReference>
<evidence type="ECO:0000256" key="3">
    <source>
        <dbReference type="ARBA" id="ARBA00023015"/>
    </source>
</evidence>
<dbReference type="STRING" id="215243.A0A0D2ALE0"/>
<evidence type="ECO:0000313" key="9">
    <source>
        <dbReference type="EMBL" id="KIW40826.1"/>
    </source>
</evidence>
<evidence type="ECO:0000313" key="10">
    <source>
        <dbReference type="Proteomes" id="UP000053342"/>
    </source>
</evidence>
<dbReference type="PROSITE" id="PS50048">
    <property type="entry name" value="ZN2_CY6_FUNGAL_2"/>
    <property type="match status" value="1"/>
</dbReference>
<evidence type="ECO:0000256" key="5">
    <source>
        <dbReference type="ARBA" id="ARBA00023163"/>
    </source>
</evidence>
<dbReference type="InterPro" id="IPR007219">
    <property type="entry name" value="XnlR_reg_dom"/>
</dbReference>
<dbReference type="InterPro" id="IPR001138">
    <property type="entry name" value="Zn2Cys6_DnaBD"/>
</dbReference>
<evidence type="ECO:0000256" key="6">
    <source>
        <dbReference type="ARBA" id="ARBA00023242"/>
    </source>
</evidence>
<dbReference type="RefSeq" id="XP_016261042.1">
    <property type="nucleotide sequence ID" value="XM_016409288.1"/>
</dbReference>
<gene>
    <name evidence="9" type="ORF">PV06_07997</name>
</gene>
<evidence type="ECO:0000259" key="8">
    <source>
        <dbReference type="PROSITE" id="PS50048"/>
    </source>
</evidence>
<feature type="compositionally biased region" description="Basic and acidic residues" evidence="7">
    <location>
        <begin position="147"/>
        <end position="162"/>
    </location>
</feature>
<dbReference type="SMART" id="SM00906">
    <property type="entry name" value="Fungal_trans"/>
    <property type="match status" value="1"/>
</dbReference>
<organism evidence="9 10">
    <name type="scientific">Exophiala oligosperma</name>
    <dbReference type="NCBI Taxonomy" id="215243"/>
    <lineage>
        <taxon>Eukaryota</taxon>
        <taxon>Fungi</taxon>
        <taxon>Dikarya</taxon>
        <taxon>Ascomycota</taxon>
        <taxon>Pezizomycotina</taxon>
        <taxon>Eurotiomycetes</taxon>
        <taxon>Chaetothyriomycetidae</taxon>
        <taxon>Chaetothyriales</taxon>
        <taxon>Herpotrichiellaceae</taxon>
        <taxon>Exophiala</taxon>
    </lineage>
</organism>
<feature type="region of interest" description="Disordered" evidence="7">
    <location>
        <begin position="195"/>
        <end position="214"/>
    </location>
</feature>
<dbReference type="Pfam" id="PF00172">
    <property type="entry name" value="Zn_clus"/>
    <property type="match status" value="1"/>
</dbReference>
<dbReference type="SMART" id="SM00066">
    <property type="entry name" value="GAL4"/>
    <property type="match status" value="1"/>
</dbReference>
<keyword evidence="5" id="KW-0804">Transcription</keyword>
<comment type="subcellular location">
    <subcellularLocation>
        <location evidence="1">Nucleus</location>
    </subcellularLocation>
</comment>
<reference evidence="9 10" key="1">
    <citation type="submission" date="2015-01" db="EMBL/GenBank/DDBJ databases">
        <title>The Genome Sequence of Exophiala oligosperma CBS72588.</title>
        <authorList>
            <consortium name="The Broad Institute Genomics Platform"/>
            <person name="Cuomo C."/>
            <person name="de Hoog S."/>
            <person name="Gorbushina A."/>
            <person name="Stielow B."/>
            <person name="Teixiera M."/>
            <person name="Abouelleil A."/>
            <person name="Chapman S.B."/>
            <person name="Priest M."/>
            <person name="Young S.K."/>
            <person name="Wortman J."/>
            <person name="Nusbaum C."/>
            <person name="Birren B."/>
        </authorList>
    </citation>
    <scope>NUCLEOTIDE SEQUENCE [LARGE SCALE GENOMIC DNA]</scope>
    <source>
        <strain evidence="9 10">CBS 72588</strain>
    </source>
</reference>
<dbReference type="EMBL" id="KN847338">
    <property type="protein sequence ID" value="KIW40826.1"/>
    <property type="molecule type" value="Genomic_DNA"/>
</dbReference>
<evidence type="ECO:0000256" key="1">
    <source>
        <dbReference type="ARBA" id="ARBA00004123"/>
    </source>
</evidence>
<protein>
    <recommendedName>
        <fullName evidence="8">Zn(2)-C6 fungal-type domain-containing protein</fullName>
    </recommendedName>
</protein>
<dbReference type="Pfam" id="PF04082">
    <property type="entry name" value="Fungal_trans"/>
    <property type="match status" value="1"/>
</dbReference>
<sequence length="778" mass="87975">MESPAHDDDTPGLRSTAAPDDMNVVDDSKRSATQSTATSAPRLNPRSCVTCRRRKVRCNKQEPCANCVRAGIECIFPAPGRAPRKSRKPPDAELLARLKRLEGVVHSLGAQVDDHGVVSPTTTVAGSADIRARSFAAGDAHAGDSPSSDRSDSKRQSIDKSLGRLVINEDRSRYVSNSFWTSMSDEIAEMQDLLDPSTTDDEDESNSPVQDRQMGSHQGFLFGYSSIMLDLRELHPSPSQIFILWEVFKENVDPVVRILHRPTTKTILMNAASSLDRVSRPAEALLFSIYYGAVVSMTHEQCRQLLDEDKEMLLKRYRFATEQALARADFLNSSSLMCLQAFAFFLVFVRHVDDSRLVWALGGLAIHLAQSLGIHRDGTNFGLSPFDTEMRRRLWWHLSLMDNRAAEDHGTDPTFTEQFFDTKLPMNYNDDDIYPGMREYPPERQTATEMTFCLIRSELSILPRRLNFTAPGSTPGQTQDLPLEQKEKLIDECHRHLEEKYLRHCDPNVPIFWVAATVARLILAKIWLSINHPRSFGSATGDAVLPQEVRDRVFITSVEVLEFTHLLEKNEKTAKWGWFFRTYMQWQSVAFALSEICIRPPGPDVDRAWRAVEAVYDDRVTKNSKFQRGMLWKPLRHLMARAQERRKAQWAAQTTQTDTLFTDIDSSTTLQRFAQDYPDNMVSNTADVFGMTLDHPPSTDVPVQSMTAGSPRFSAPMYAKTAGTSSQDGSSDTTMTPGQFPLSNNEILNFGWSPSLGDFAVRQEPFERFFMNVQEEWF</sequence>
<feature type="region of interest" description="Disordered" evidence="7">
    <location>
        <begin position="1"/>
        <end position="43"/>
    </location>
</feature>
<dbReference type="GeneID" id="27360071"/>
<keyword evidence="6" id="KW-0539">Nucleus</keyword>